<gene>
    <name evidence="1" type="ORF">D9V28_11170</name>
</gene>
<protein>
    <recommendedName>
        <fullName evidence="3">DUF559 domain-containing protein</fullName>
    </recommendedName>
</protein>
<dbReference type="Proteomes" id="UP000282460">
    <property type="component" value="Unassembled WGS sequence"/>
</dbReference>
<comment type="caution">
    <text evidence="1">The sequence shown here is derived from an EMBL/GenBank/DDBJ whole genome shotgun (WGS) entry which is preliminary data.</text>
</comment>
<dbReference type="EMBL" id="RCWJ01000003">
    <property type="protein sequence ID" value="RLQ82527.1"/>
    <property type="molecule type" value="Genomic_DNA"/>
</dbReference>
<proteinExistence type="predicted"/>
<dbReference type="AlphaFoldDB" id="A0A3L7IWE6"/>
<dbReference type="Gene3D" id="3.40.960.10">
    <property type="entry name" value="VSR Endonuclease"/>
    <property type="match status" value="1"/>
</dbReference>
<reference evidence="1 2" key="1">
    <citation type="submission" date="2018-10" db="EMBL/GenBank/DDBJ databases">
        <authorList>
            <person name="Li J."/>
        </authorList>
    </citation>
    <scope>NUCLEOTIDE SEQUENCE [LARGE SCALE GENOMIC DNA]</scope>
    <source>
        <strain evidence="1 2">ZD1-4</strain>
    </source>
</reference>
<name>A0A3L7IWE6_9MICO</name>
<keyword evidence="2" id="KW-1185">Reference proteome</keyword>
<evidence type="ECO:0000313" key="1">
    <source>
        <dbReference type="EMBL" id="RLQ82527.1"/>
    </source>
</evidence>
<accession>A0A3L7IWE6</accession>
<organism evidence="1 2">
    <name type="scientific">Mycetocola zhadangensis</name>
    <dbReference type="NCBI Taxonomy" id="1164595"/>
    <lineage>
        <taxon>Bacteria</taxon>
        <taxon>Bacillati</taxon>
        <taxon>Actinomycetota</taxon>
        <taxon>Actinomycetes</taxon>
        <taxon>Micrococcales</taxon>
        <taxon>Microbacteriaceae</taxon>
        <taxon>Mycetocola</taxon>
    </lineage>
</organism>
<evidence type="ECO:0008006" key="3">
    <source>
        <dbReference type="Google" id="ProtNLM"/>
    </source>
</evidence>
<sequence length="222" mass="25262">MPLPERSEVGPLHVTCRQGFRATKARGVVGHSAAFSPDDVVLLGGIWVTTVERTWCDLAALLSFENLVAAGDSLLWHKNPATTKEALRDAVSRYPSQRGRLRMRAALHSLSDRSRSRPESIVRLALVASPLPDPEPNVEVHLKVSERRIEIDLAYPDFKVGLEYQGDHHRHDRRQWRKDIRRGNDAVDDDWSMVYFTGDDLQNLPDVIARTERRLRKRGWTG</sequence>
<evidence type="ECO:0000313" key="2">
    <source>
        <dbReference type="Proteomes" id="UP000282460"/>
    </source>
</evidence>